<keyword evidence="3" id="KW-1185">Reference proteome</keyword>
<evidence type="ECO:0000259" key="1">
    <source>
        <dbReference type="SMART" id="SM00382"/>
    </source>
</evidence>
<dbReference type="STRING" id="91360.SAMN05660330_00329"/>
<dbReference type="InterPro" id="IPR027417">
    <property type="entry name" value="P-loop_NTPase"/>
</dbReference>
<dbReference type="PANTHER" id="PTHR11669:SF8">
    <property type="entry name" value="DNA POLYMERASE III SUBUNIT DELTA"/>
    <property type="match status" value="1"/>
</dbReference>
<dbReference type="GO" id="GO:0008408">
    <property type="term" value="F:3'-5' exonuclease activity"/>
    <property type="evidence" value="ECO:0007669"/>
    <property type="project" value="InterPro"/>
</dbReference>
<dbReference type="Gene3D" id="3.40.50.300">
    <property type="entry name" value="P-loop containing nucleotide triphosphate hydrolases"/>
    <property type="match status" value="1"/>
</dbReference>
<dbReference type="EMBL" id="FNJI01000002">
    <property type="protein sequence ID" value="SDO47362.1"/>
    <property type="molecule type" value="Genomic_DNA"/>
</dbReference>
<dbReference type="AlphaFoldDB" id="A0A1H0JV30"/>
<dbReference type="GO" id="GO:0006261">
    <property type="term" value="P:DNA-templated DNA replication"/>
    <property type="evidence" value="ECO:0007669"/>
    <property type="project" value="TreeGrafter"/>
</dbReference>
<evidence type="ECO:0000313" key="2">
    <source>
        <dbReference type="EMBL" id="SDO47362.1"/>
    </source>
</evidence>
<dbReference type="RefSeq" id="WP_092219116.1">
    <property type="nucleotide sequence ID" value="NZ_FNJI01000002.1"/>
</dbReference>
<dbReference type="Pfam" id="PF13177">
    <property type="entry name" value="DNA_pol3_delta2"/>
    <property type="match status" value="1"/>
</dbReference>
<dbReference type="InterPro" id="IPR025662">
    <property type="entry name" value="Sigma_54_int_dom_ATP-bd_1"/>
</dbReference>
<dbReference type="GO" id="GO:0003887">
    <property type="term" value="F:DNA-directed DNA polymerase activity"/>
    <property type="evidence" value="ECO:0007669"/>
    <property type="project" value="InterPro"/>
</dbReference>
<dbReference type="OrthoDB" id="9810148at2"/>
<dbReference type="NCBIfam" id="TIGR00678">
    <property type="entry name" value="holB"/>
    <property type="match status" value="1"/>
</dbReference>
<evidence type="ECO:0000313" key="3">
    <source>
        <dbReference type="Proteomes" id="UP000199073"/>
    </source>
</evidence>
<dbReference type="InterPro" id="IPR050238">
    <property type="entry name" value="DNA_Rep/Repair_Clamp_Loader"/>
</dbReference>
<feature type="domain" description="AAA+ ATPase" evidence="1">
    <location>
        <begin position="30"/>
        <end position="172"/>
    </location>
</feature>
<sequence length="324" mass="36013">MDQSPLCYTQLFGQDRAKKMLSRALAGDRLPHAFLFRGEEGVGKQLFARGVAAAVNCRDVNRVGACGICSSCRKFISSNQPDYVVIRPDKGVIKIDRIRQLIRELEFAPYESPVRVVVIEDVHAMRREAANALLKTLEEPPAKNLFILTAESSQEMLPTLVSRCQVIFFGPLSIADTVAVLQRHDIDAENRRLLAQLSGGSPGKALVYERAGMVPVWREVVTFLGDPRVDPNRDAGELLILAEKMAALKEDFAAFLGLLRYWLRDLLLARDQGENGGVSGRMLKSWSSVELFAKLRAIDRAERQLAGNCNKNLVAEALMFSLQD</sequence>
<dbReference type="PROSITE" id="PS00675">
    <property type="entry name" value="SIGMA54_INTERACT_1"/>
    <property type="match status" value="1"/>
</dbReference>
<dbReference type="InterPro" id="IPR004622">
    <property type="entry name" value="DNA_pol_HolB"/>
</dbReference>
<accession>A0A1H0JV30</accession>
<organism evidence="2 3">
    <name type="scientific">Desulforhopalus singaporensis</name>
    <dbReference type="NCBI Taxonomy" id="91360"/>
    <lineage>
        <taxon>Bacteria</taxon>
        <taxon>Pseudomonadati</taxon>
        <taxon>Thermodesulfobacteriota</taxon>
        <taxon>Desulfobulbia</taxon>
        <taxon>Desulfobulbales</taxon>
        <taxon>Desulfocapsaceae</taxon>
        <taxon>Desulforhopalus</taxon>
    </lineage>
</organism>
<reference evidence="2 3" key="1">
    <citation type="submission" date="2016-10" db="EMBL/GenBank/DDBJ databases">
        <authorList>
            <person name="de Groot N.N."/>
        </authorList>
    </citation>
    <scope>NUCLEOTIDE SEQUENCE [LARGE SCALE GENOMIC DNA]</scope>
    <source>
        <strain evidence="2 3">DSM 12130</strain>
    </source>
</reference>
<name>A0A1H0JV30_9BACT</name>
<proteinExistence type="predicted"/>
<gene>
    <name evidence="2" type="ORF">SAMN05660330_00329</name>
</gene>
<dbReference type="InterPro" id="IPR003593">
    <property type="entry name" value="AAA+_ATPase"/>
</dbReference>
<dbReference type="Proteomes" id="UP000199073">
    <property type="component" value="Unassembled WGS sequence"/>
</dbReference>
<dbReference type="SMART" id="SM00382">
    <property type="entry name" value="AAA"/>
    <property type="match status" value="1"/>
</dbReference>
<protein>
    <submittedName>
        <fullName evidence="2">DNA polymerase III, delta prime subunit</fullName>
    </submittedName>
</protein>
<dbReference type="PANTHER" id="PTHR11669">
    <property type="entry name" value="REPLICATION FACTOR C / DNA POLYMERASE III GAMMA-TAU SUBUNIT"/>
    <property type="match status" value="1"/>
</dbReference>
<dbReference type="SUPFAM" id="SSF52540">
    <property type="entry name" value="P-loop containing nucleoside triphosphate hydrolases"/>
    <property type="match status" value="1"/>
</dbReference>